<dbReference type="CDD" id="cd09834">
    <property type="entry name" value="CBS_pair_bac"/>
    <property type="match status" value="1"/>
</dbReference>
<accession>A0ABS8ERR2</accession>
<organism evidence="4 5">
    <name type="scientific">Hominisplanchenecus faecis</name>
    <dbReference type="NCBI Taxonomy" id="2885351"/>
    <lineage>
        <taxon>Bacteria</taxon>
        <taxon>Bacillati</taxon>
        <taxon>Bacillota</taxon>
        <taxon>Clostridia</taxon>
        <taxon>Lachnospirales</taxon>
        <taxon>Lachnospiraceae</taxon>
        <taxon>Hominisplanchenecus</taxon>
    </lineage>
</organism>
<dbReference type="InterPro" id="IPR051257">
    <property type="entry name" value="Diverse_CBS-Domain"/>
</dbReference>
<gene>
    <name evidence="4" type="ORF">LKD42_01135</name>
</gene>
<dbReference type="SMART" id="SM00116">
    <property type="entry name" value="CBS"/>
    <property type="match status" value="1"/>
</dbReference>
<dbReference type="InterPro" id="IPR046342">
    <property type="entry name" value="CBS_dom_sf"/>
</dbReference>
<keyword evidence="1 2" id="KW-0129">CBS domain</keyword>
<dbReference type="PROSITE" id="PS51371">
    <property type="entry name" value="CBS"/>
    <property type="match status" value="1"/>
</dbReference>
<dbReference type="Proteomes" id="UP001299235">
    <property type="component" value="Unassembled WGS sequence"/>
</dbReference>
<dbReference type="RefSeq" id="WP_147631401.1">
    <property type="nucleotide sequence ID" value="NZ_JAJEQE010000002.1"/>
</dbReference>
<comment type="caution">
    <text evidence="4">The sequence shown here is derived from an EMBL/GenBank/DDBJ whole genome shotgun (WGS) entry which is preliminary data.</text>
</comment>
<evidence type="ECO:0000313" key="5">
    <source>
        <dbReference type="Proteomes" id="UP001299235"/>
    </source>
</evidence>
<keyword evidence="5" id="KW-1185">Reference proteome</keyword>
<proteinExistence type="predicted"/>
<dbReference type="Gene3D" id="3.10.580.10">
    <property type="entry name" value="CBS-domain"/>
    <property type="match status" value="1"/>
</dbReference>
<feature type="domain" description="CBS" evidence="3">
    <location>
        <begin position="7"/>
        <end position="67"/>
    </location>
</feature>
<name>A0ABS8ERR2_9FIRM</name>
<evidence type="ECO:0000313" key="4">
    <source>
        <dbReference type="EMBL" id="MCC2147865.1"/>
    </source>
</evidence>
<evidence type="ECO:0000256" key="1">
    <source>
        <dbReference type="ARBA" id="ARBA00023122"/>
    </source>
</evidence>
<reference evidence="4 5" key="1">
    <citation type="submission" date="2021-10" db="EMBL/GenBank/DDBJ databases">
        <title>Anaerobic single-cell dispensing facilitates the cultivation of human gut bacteria.</title>
        <authorList>
            <person name="Afrizal A."/>
        </authorList>
    </citation>
    <scope>NUCLEOTIDE SEQUENCE [LARGE SCALE GENOMIC DNA]</scope>
    <source>
        <strain evidence="4 5">CLA-AA-H246</strain>
    </source>
</reference>
<protein>
    <submittedName>
        <fullName evidence="4">CBS domain-containing protein</fullName>
    </submittedName>
</protein>
<evidence type="ECO:0000256" key="2">
    <source>
        <dbReference type="PROSITE-ProRule" id="PRU00703"/>
    </source>
</evidence>
<sequence>MNVLFSLTPKSEVAYLYDDYSLRQALEKMEHYRYSAVPVIDRNGCYVGTLTEGDLLWYIKDHKIVDLHMTEEIPLSQVERRWYNEPVNIDCEIEDLILTSMNQNFVPVIDDKKIFIGIIRRKDIIEYCYNCYKNVAGNEKN</sequence>
<dbReference type="PANTHER" id="PTHR43080:SF26">
    <property type="entry name" value="REGULATORY PROTEIN"/>
    <property type="match status" value="1"/>
</dbReference>
<dbReference type="Pfam" id="PF00571">
    <property type="entry name" value="CBS"/>
    <property type="match status" value="2"/>
</dbReference>
<dbReference type="EMBL" id="JAJEQE010000002">
    <property type="protein sequence ID" value="MCC2147865.1"/>
    <property type="molecule type" value="Genomic_DNA"/>
</dbReference>
<dbReference type="SUPFAM" id="SSF54631">
    <property type="entry name" value="CBS-domain pair"/>
    <property type="match status" value="1"/>
</dbReference>
<dbReference type="PANTHER" id="PTHR43080">
    <property type="entry name" value="CBS DOMAIN-CONTAINING PROTEIN CBSX3, MITOCHONDRIAL"/>
    <property type="match status" value="1"/>
</dbReference>
<dbReference type="InterPro" id="IPR000644">
    <property type="entry name" value="CBS_dom"/>
</dbReference>
<evidence type="ECO:0000259" key="3">
    <source>
        <dbReference type="PROSITE" id="PS51371"/>
    </source>
</evidence>